<dbReference type="InterPro" id="IPR035906">
    <property type="entry name" value="MetI-like_sf"/>
</dbReference>
<evidence type="ECO:0000256" key="4">
    <source>
        <dbReference type="ARBA" id="ARBA00022519"/>
    </source>
</evidence>
<feature type="transmembrane region" description="Helical" evidence="9">
    <location>
        <begin position="119"/>
        <end position="139"/>
    </location>
</feature>
<protein>
    <recommendedName>
        <fullName evidence="10">ABC transmembrane type-1 domain-containing protein</fullName>
    </recommendedName>
</protein>
<feature type="transmembrane region" description="Helical" evidence="9">
    <location>
        <begin position="249"/>
        <end position="267"/>
    </location>
</feature>
<feature type="transmembrane region" description="Helical" evidence="9">
    <location>
        <begin position="84"/>
        <end position="107"/>
    </location>
</feature>
<feature type="transmembrane region" description="Helical" evidence="9">
    <location>
        <begin position="206"/>
        <end position="229"/>
    </location>
</feature>
<keyword evidence="12" id="KW-1185">Reference proteome</keyword>
<dbReference type="PROSITE" id="PS50928">
    <property type="entry name" value="ABC_TM1"/>
    <property type="match status" value="1"/>
</dbReference>
<dbReference type="CDD" id="cd06261">
    <property type="entry name" value="TM_PBP2"/>
    <property type="match status" value="1"/>
</dbReference>
<dbReference type="EMBL" id="CP126970">
    <property type="protein sequence ID" value="WIM70417.1"/>
    <property type="molecule type" value="Genomic_DNA"/>
</dbReference>
<evidence type="ECO:0000313" key="12">
    <source>
        <dbReference type="Proteomes" id="UP001238805"/>
    </source>
</evidence>
<sequence length="287" mass="30579">MAEQLVIDRPNAPTVSTRTSRSSGGRGGNAATTAILVVALIFFFLPWIAAAVFGFTRPGEGITAAPLLESLQNPKALPAIRDTLLLTLASTLLMLALLVPTNIFLNLRAPQLAKVAEMLSVLPLVISAVALVSGVSQFYRAVAPAFINSLWSLVPLYVILSMPLCYRAIDAGVKALDLRTLFAASSSLGAGTWTTLLRVVLPNLRVAMLSAALLSVAMCLAEYAMASLLLHYTFPVFLVEVSNNNPRGIAALSFITVIITWLLLVAISAMSRADRATDTATDKVRKN</sequence>
<evidence type="ECO:0000256" key="5">
    <source>
        <dbReference type="ARBA" id="ARBA00022692"/>
    </source>
</evidence>
<feature type="transmembrane region" description="Helical" evidence="9">
    <location>
        <begin position="30"/>
        <end position="53"/>
    </location>
</feature>
<dbReference type="PANTHER" id="PTHR43357:SF4">
    <property type="entry name" value="INNER MEMBRANE ABC TRANSPORTER PERMEASE PROTEIN YDCV"/>
    <property type="match status" value="1"/>
</dbReference>
<feature type="domain" description="ABC transmembrane type-1" evidence="10">
    <location>
        <begin position="80"/>
        <end position="267"/>
    </location>
</feature>
<evidence type="ECO:0000259" key="10">
    <source>
        <dbReference type="PROSITE" id="PS50928"/>
    </source>
</evidence>
<accession>A0ABY8VMU6</accession>
<evidence type="ECO:0000256" key="2">
    <source>
        <dbReference type="ARBA" id="ARBA00022448"/>
    </source>
</evidence>
<gene>
    <name evidence="11" type="ORF">QP029_00630</name>
</gene>
<reference evidence="11 12" key="1">
    <citation type="submission" date="2023-05" db="EMBL/GenBank/DDBJ databases">
        <title>Corynebacterium suedekumii sp. nov. and Corynebacterium breve sp. nov. isolated from raw cow's milk.</title>
        <authorList>
            <person name="Baer M.K."/>
            <person name="Mehl L."/>
            <person name="Hellmuth R."/>
            <person name="Marke G."/>
            <person name="Lipski A."/>
        </authorList>
    </citation>
    <scope>NUCLEOTIDE SEQUENCE [LARGE SCALE GENOMIC DNA]</scope>
    <source>
        <strain evidence="11 12">LM112</strain>
    </source>
</reference>
<proteinExistence type="predicted"/>
<dbReference type="Gene3D" id="1.10.3720.10">
    <property type="entry name" value="MetI-like"/>
    <property type="match status" value="1"/>
</dbReference>
<feature type="region of interest" description="Disordered" evidence="8">
    <location>
        <begin position="1"/>
        <end position="28"/>
    </location>
</feature>
<name>A0ABY8VMU6_9CORY</name>
<dbReference type="SUPFAM" id="SSF161098">
    <property type="entry name" value="MetI-like"/>
    <property type="match status" value="1"/>
</dbReference>
<evidence type="ECO:0000256" key="6">
    <source>
        <dbReference type="ARBA" id="ARBA00022989"/>
    </source>
</evidence>
<dbReference type="PANTHER" id="PTHR43357">
    <property type="entry name" value="INNER MEMBRANE ABC TRANSPORTER PERMEASE PROTEIN YDCV"/>
    <property type="match status" value="1"/>
</dbReference>
<evidence type="ECO:0000256" key="8">
    <source>
        <dbReference type="SAM" id="MobiDB-lite"/>
    </source>
</evidence>
<feature type="compositionally biased region" description="Low complexity" evidence="8">
    <location>
        <begin position="16"/>
        <end position="28"/>
    </location>
</feature>
<dbReference type="Proteomes" id="UP001238805">
    <property type="component" value="Chromosome"/>
</dbReference>
<keyword evidence="2" id="KW-0813">Transport</keyword>
<dbReference type="InterPro" id="IPR000515">
    <property type="entry name" value="MetI-like"/>
</dbReference>
<keyword evidence="6 9" id="KW-1133">Transmembrane helix</keyword>
<feature type="transmembrane region" description="Helical" evidence="9">
    <location>
        <begin position="145"/>
        <end position="166"/>
    </location>
</feature>
<keyword evidence="4" id="KW-0997">Cell inner membrane</keyword>
<keyword evidence="3" id="KW-1003">Cell membrane</keyword>
<evidence type="ECO:0000256" key="7">
    <source>
        <dbReference type="ARBA" id="ARBA00023136"/>
    </source>
</evidence>
<comment type="subcellular location">
    <subcellularLocation>
        <location evidence="1">Cell inner membrane</location>
        <topology evidence="1">Multi-pass membrane protein</topology>
    </subcellularLocation>
</comment>
<evidence type="ECO:0000256" key="1">
    <source>
        <dbReference type="ARBA" id="ARBA00004429"/>
    </source>
</evidence>
<evidence type="ECO:0000256" key="9">
    <source>
        <dbReference type="SAM" id="Phobius"/>
    </source>
</evidence>
<dbReference type="RefSeq" id="WP_284875007.1">
    <property type="nucleotide sequence ID" value="NZ_CP126970.1"/>
</dbReference>
<evidence type="ECO:0000313" key="11">
    <source>
        <dbReference type="EMBL" id="WIM70417.1"/>
    </source>
</evidence>
<evidence type="ECO:0000256" key="3">
    <source>
        <dbReference type="ARBA" id="ARBA00022475"/>
    </source>
</evidence>
<organism evidence="11 12">
    <name type="scientific">Corynebacterium suedekumii</name>
    <dbReference type="NCBI Taxonomy" id="3049801"/>
    <lineage>
        <taxon>Bacteria</taxon>
        <taxon>Bacillati</taxon>
        <taxon>Actinomycetota</taxon>
        <taxon>Actinomycetes</taxon>
        <taxon>Mycobacteriales</taxon>
        <taxon>Corynebacteriaceae</taxon>
        <taxon>Corynebacterium</taxon>
    </lineage>
</organism>
<keyword evidence="7 9" id="KW-0472">Membrane</keyword>
<keyword evidence="5 9" id="KW-0812">Transmembrane</keyword>